<name>A0AA35MFZ1_9HYPO</name>
<sequence>MRPAFVSDLFQRFVQWILTSSTSQSVVDQMIIISPYEAQKLLPAISDSHLVNLHLYAPRPDLGYKSLDSLDLYTVPERFSPQIPQSRIIELNLFAGQLYFETFREYVDVCQFLGIERQEVVKILTLQTRLNVASQSLR</sequence>
<gene>
    <name evidence="1" type="ORF">CCHLO57077_00009148</name>
</gene>
<dbReference type="Proteomes" id="UP001160390">
    <property type="component" value="Unassembled WGS sequence"/>
</dbReference>
<dbReference type="EMBL" id="CABFNP030001282">
    <property type="protein sequence ID" value="CAI6096460.1"/>
    <property type="molecule type" value="Genomic_DNA"/>
</dbReference>
<organism evidence="1 2">
    <name type="scientific">Clonostachys chloroleuca</name>
    <dbReference type="NCBI Taxonomy" id="1926264"/>
    <lineage>
        <taxon>Eukaryota</taxon>
        <taxon>Fungi</taxon>
        <taxon>Dikarya</taxon>
        <taxon>Ascomycota</taxon>
        <taxon>Pezizomycotina</taxon>
        <taxon>Sordariomycetes</taxon>
        <taxon>Hypocreomycetidae</taxon>
        <taxon>Hypocreales</taxon>
        <taxon>Bionectriaceae</taxon>
        <taxon>Clonostachys</taxon>
    </lineage>
</organism>
<protein>
    <submittedName>
        <fullName evidence="1">Uncharacterized protein</fullName>
    </submittedName>
</protein>
<proteinExistence type="predicted"/>
<dbReference type="AlphaFoldDB" id="A0AA35MFZ1"/>
<evidence type="ECO:0000313" key="2">
    <source>
        <dbReference type="Proteomes" id="UP001160390"/>
    </source>
</evidence>
<comment type="caution">
    <text evidence="1">The sequence shown here is derived from an EMBL/GenBank/DDBJ whole genome shotgun (WGS) entry which is preliminary data.</text>
</comment>
<reference evidence="1" key="1">
    <citation type="submission" date="2023-01" db="EMBL/GenBank/DDBJ databases">
        <authorList>
            <person name="Piombo E."/>
        </authorList>
    </citation>
    <scope>NUCLEOTIDE SEQUENCE</scope>
</reference>
<accession>A0AA35MFZ1</accession>
<keyword evidence="2" id="KW-1185">Reference proteome</keyword>
<evidence type="ECO:0000313" key="1">
    <source>
        <dbReference type="EMBL" id="CAI6096460.1"/>
    </source>
</evidence>